<proteinExistence type="predicted"/>
<keyword evidence="1" id="KW-0732">Signal</keyword>
<gene>
    <name evidence="2" type="ORF">GN299_18150</name>
</gene>
<accession>A0A7V8J3H2</accession>
<dbReference type="AlphaFoldDB" id="A0A7V8J3H2"/>
<dbReference type="EMBL" id="WOWR01000025">
    <property type="protein sequence ID" value="KAF0253441.1"/>
    <property type="molecule type" value="Genomic_DNA"/>
</dbReference>
<name>A0A7V8J3H2_PSEPU</name>
<feature type="signal peptide" evidence="1">
    <location>
        <begin position="1"/>
        <end position="22"/>
    </location>
</feature>
<protein>
    <recommendedName>
        <fullName evidence="4">Conjugal transfer protein</fullName>
    </recommendedName>
</protein>
<sequence length="114" mass="12615">MRTLPLCLAAAFAAIFAGTVQAADPYLLDQRDPQYQKAFEHLARASQALAMARKELSQAQAAYQLPGLNSQQMLDELRPLEDTLTVLLSPEKKRMAHETLVPDGLFFTPIQTGE</sequence>
<dbReference type="RefSeq" id="WP_156859294.1">
    <property type="nucleotide sequence ID" value="NZ_WOWR01000025.1"/>
</dbReference>
<evidence type="ECO:0008006" key="4">
    <source>
        <dbReference type="Google" id="ProtNLM"/>
    </source>
</evidence>
<feature type="chain" id="PRO_5030591424" description="Conjugal transfer protein" evidence="1">
    <location>
        <begin position="23"/>
        <end position="114"/>
    </location>
</feature>
<organism evidence="2 3">
    <name type="scientific">Pseudomonas putida</name>
    <name type="common">Arthrobacter siderocapsulatus</name>
    <dbReference type="NCBI Taxonomy" id="303"/>
    <lineage>
        <taxon>Bacteria</taxon>
        <taxon>Pseudomonadati</taxon>
        <taxon>Pseudomonadota</taxon>
        <taxon>Gammaproteobacteria</taxon>
        <taxon>Pseudomonadales</taxon>
        <taxon>Pseudomonadaceae</taxon>
        <taxon>Pseudomonas</taxon>
    </lineage>
</organism>
<evidence type="ECO:0000313" key="3">
    <source>
        <dbReference type="Proteomes" id="UP000442695"/>
    </source>
</evidence>
<comment type="caution">
    <text evidence="2">The sequence shown here is derived from an EMBL/GenBank/DDBJ whole genome shotgun (WGS) entry which is preliminary data.</text>
</comment>
<evidence type="ECO:0000256" key="1">
    <source>
        <dbReference type="SAM" id="SignalP"/>
    </source>
</evidence>
<evidence type="ECO:0000313" key="2">
    <source>
        <dbReference type="EMBL" id="KAF0253441.1"/>
    </source>
</evidence>
<reference evidence="2 3" key="1">
    <citation type="submission" date="2019-12" db="EMBL/GenBank/DDBJ databases">
        <authorList>
            <person name="Woiski C."/>
        </authorList>
    </citation>
    <scope>NUCLEOTIDE SEQUENCE [LARGE SCALE GENOMIC DNA]</scope>
    <source>
        <strain evidence="2 3">BOE100</strain>
    </source>
</reference>
<dbReference type="Proteomes" id="UP000442695">
    <property type="component" value="Unassembled WGS sequence"/>
</dbReference>